<dbReference type="AlphaFoldDB" id="A0A6V8SKZ1"/>
<dbReference type="PROSITE" id="PS01161">
    <property type="entry name" value="GLC_GALNAC_ISOMERASE"/>
    <property type="match status" value="1"/>
</dbReference>
<feature type="active site" description="For ring-opening step" evidence="4">
    <location>
        <position position="143"/>
    </location>
</feature>
<evidence type="ECO:0000313" key="7">
    <source>
        <dbReference type="Proteomes" id="UP000580568"/>
    </source>
</evidence>
<dbReference type="GO" id="GO:0042802">
    <property type="term" value="F:identical protein binding"/>
    <property type="evidence" value="ECO:0007669"/>
    <property type="project" value="TreeGrafter"/>
</dbReference>
<dbReference type="GO" id="GO:0005737">
    <property type="term" value="C:cytoplasm"/>
    <property type="evidence" value="ECO:0007669"/>
    <property type="project" value="TreeGrafter"/>
</dbReference>
<evidence type="ECO:0000256" key="1">
    <source>
        <dbReference type="ARBA" id="ARBA00000644"/>
    </source>
</evidence>
<feature type="active site" description="Proton acceptor; for ring-opening step" evidence="4">
    <location>
        <position position="138"/>
    </location>
</feature>
<dbReference type="PANTHER" id="PTHR11280">
    <property type="entry name" value="GLUCOSAMINE-6-PHOSPHATE ISOMERASE"/>
    <property type="match status" value="1"/>
</dbReference>
<dbReference type="GO" id="GO:0005975">
    <property type="term" value="P:carbohydrate metabolic process"/>
    <property type="evidence" value="ECO:0007669"/>
    <property type="project" value="InterPro"/>
</dbReference>
<evidence type="ECO:0000313" key="6">
    <source>
        <dbReference type="EMBL" id="GFP77904.1"/>
    </source>
</evidence>
<protein>
    <recommendedName>
        <fullName evidence="4">Glucosamine-6-phosphate deaminase</fullName>
        <ecNumber evidence="4">3.5.99.6</ecNumber>
    </recommendedName>
    <alternativeName>
        <fullName evidence="4">GlcN6P deaminase</fullName>
        <shortName evidence="4">GNPDA</shortName>
    </alternativeName>
    <alternativeName>
        <fullName evidence="4">Glucosamine-6-phosphate isomerase</fullName>
    </alternativeName>
</protein>
<dbReference type="EC" id="3.5.99.6" evidence="4"/>
<feature type="active site" description="Proton acceptor; for enolization step" evidence="4">
    <location>
        <position position="67"/>
    </location>
</feature>
<dbReference type="FunFam" id="3.40.50.1360:FF:000003">
    <property type="entry name" value="Glucosamine-6-phosphate deaminase"/>
    <property type="match status" value="1"/>
</dbReference>
<comment type="caution">
    <text evidence="4">Lacks conserved residue(s) required for the propagation of feature annotation.</text>
</comment>
<proteinExistence type="inferred from homology"/>
<dbReference type="GO" id="GO:0019262">
    <property type="term" value="P:N-acetylneuraminate catabolic process"/>
    <property type="evidence" value="ECO:0007669"/>
    <property type="project" value="UniProtKB-UniRule"/>
</dbReference>
<name>A0A6V8SKZ1_9CLOT</name>
<dbReference type="InterPro" id="IPR006148">
    <property type="entry name" value="Glc/Gal-6P_isomerase"/>
</dbReference>
<comment type="pathway">
    <text evidence="4">Amino-sugar metabolism; N-acetylneuraminate degradation; D-fructose 6-phosphate from N-acetylneuraminate: step 5/5.</text>
</comment>
<dbReference type="InterPro" id="IPR018321">
    <property type="entry name" value="Glucosamine6P_isomerase_CS"/>
</dbReference>
<dbReference type="Pfam" id="PF01182">
    <property type="entry name" value="Glucosamine_iso"/>
    <property type="match status" value="1"/>
</dbReference>
<dbReference type="RefSeq" id="WP_183279239.1">
    <property type="nucleotide sequence ID" value="NZ_BLZR01000001.1"/>
</dbReference>
<dbReference type="GO" id="GO:0006043">
    <property type="term" value="P:glucosamine catabolic process"/>
    <property type="evidence" value="ECO:0007669"/>
    <property type="project" value="TreeGrafter"/>
</dbReference>
<dbReference type="PANTHER" id="PTHR11280:SF5">
    <property type="entry name" value="GLUCOSAMINE-6-PHOSPHATE ISOMERASE"/>
    <property type="match status" value="1"/>
</dbReference>
<dbReference type="SUPFAM" id="SSF100950">
    <property type="entry name" value="NagB/RpiA/CoA transferase-like"/>
    <property type="match status" value="1"/>
</dbReference>
<dbReference type="EMBL" id="BLZR01000001">
    <property type="protein sequence ID" value="GFP77904.1"/>
    <property type="molecule type" value="Genomic_DNA"/>
</dbReference>
<dbReference type="InterPro" id="IPR037171">
    <property type="entry name" value="NagB/RpiA_transferase-like"/>
</dbReference>
<dbReference type="Gene3D" id="3.40.50.1360">
    <property type="match status" value="1"/>
</dbReference>
<evidence type="ECO:0000256" key="4">
    <source>
        <dbReference type="HAMAP-Rule" id="MF_01241"/>
    </source>
</evidence>
<evidence type="ECO:0000256" key="3">
    <source>
        <dbReference type="ARBA" id="ARBA00023277"/>
    </source>
</evidence>
<dbReference type="NCBIfam" id="NF001684">
    <property type="entry name" value="PRK00443.1-4"/>
    <property type="match status" value="1"/>
</dbReference>
<gene>
    <name evidence="4" type="primary">nagB</name>
    <name evidence="6" type="ORF">bsdtw1_04078</name>
</gene>
<dbReference type="GO" id="GO:0004342">
    <property type="term" value="F:glucosamine-6-phosphate deaminase activity"/>
    <property type="evidence" value="ECO:0007669"/>
    <property type="project" value="UniProtKB-UniRule"/>
</dbReference>
<dbReference type="GO" id="GO:0006046">
    <property type="term" value="P:N-acetylglucosamine catabolic process"/>
    <property type="evidence" value="ECO:0007669"/>
    <property type="project" value="UniProtKB-UniRule"/>
</dbReference>
<sequence length="244" mass="26627">MKIIIAKNYDEMSEIAAREIADFINNKPDAVLGLATGGTPAGMYKELIKLYKEGKVDFSKITSVNLDEYVGLSGEHEQSYRYFMDDNLFNHVNIDKSKTFVPNGLAEDIDASCREYDQRISELGGVDLQLLGIGGNGHIGFNEPAEYLYQGTHQTELAESTIEANARFFDSIDEVPKKAITMGIGGIMKSKKILLLASGENKAEAVAQLVSGKISTKAPASMLQMHGDVVVVIDEAAAKFIKRA</sequence>
<comment type="similarity">
    <text evidence="4">Belongs to the glucosamine/galactosamine-6-phosphate isomerase family. NagB subfamily.</text>
</comment>
<feature type="domain" description="Glucosamine/galactosamine-6-phosphate isomerase" evidence="5">
    <location>
        <begin position="11"/>
        <end position="229"/>
    </location>
</feature>
<evidence type="ECO:0000256" key="2">
    <source>
        <dbReference type="ARBA" id="ARBA00022801"/>
    </source>
</evidence>
<dbReference type="Proteomes" id="UP000580568">
    <property type="component" value="Unassembled WGS sequence"/>
</dbReference>
<dbReference type="CDD" id="cd01399">
    <property type="entry name" value="GlcN6P_deaminase"/>
    <property type="match status" value="1"/>
</dbReference>
<evidence type="ECO:0000259" key="5">
    <source>
        <dbReference type="Pfam" id="PF01182"/>
    </source>
</evidence>
<dbReference type="NCBIfam" id="TIGR00502">
    <property type="entry name" value="nagB"/>
    <property type="match status" value="1"/>
</dbReference>
<comment type="caution">
    <text evidence="6">The sequence shown here is derived from an EMBL/GenBank/DDBJ whole genome shotgun (WGS) entry which is preliminary data.</text>
</comment>
<comment type="function">
    <text evidence="4">Catalyzes the reversible isomerization-deamination of glucosamine 6-phosphate (GlcN6P) to form fructose 6-phosphate (Fru6P) and ammonium ion.</text>
</comment>
<organism evidence="6 7">
    <name type="scientific">Clostridium fungisolvens</name>
    <dbReference type="NCBI Taxonomy" id="1604897"/>
    <lineage>
        <taxon>Bacteria</taxon>
        <taxon>Bacillati</taxon>
        <taxon>Bacillota</taxon>
        <taxon>Clostridia</taxon>
        <taxon>Eubacteriales</taxon>
        <taxon>Clostridiaceae</taxon>
        <taxon>Clostridium</taxon>
    </lineage>
</organism>
<comment type="catalytic activity">
    <reaction evidence="1 4">
        <text>alpha-D-glucosamine 6-phosphate + H2O = beta-D-fructose 6-phosphate + NH4(+)</text>
        <dbReference type="Rhea" id="RHEA:12172"/>
        <dbReference type="ChEBI" id="CHEBI:15377"/>
        <dbReference type="ChEBI" id="CHEBI:28938"/>
        <dbReference type="ChEBI" id="CHEBI:57634"/>
        <dbReference type="ChEBI" id="CHEBI:75989"/>
        <dbReference type="EC" id="3.5.99.6"/>
    </reaction>
</comment>
<dbReference type="InterPro" id="IPR004547">
    <property type="entry name" value="Glucosamine6P_isomerase"/>
</dbReference>
<reference evidence="6 7" key="1">
    <citation type="submission" date="2020-07" db="EMBL/GenBank/DDBJ databases">
        <title>A new beta-1,3-glucan-decomposing anaerobic bacterium isolated from anoxic soil subjected to biological soil disinfestation.</title>
        <authorList>
            <person name="Ueki A."/>
            <person name="Tonouchi A."/>
        </authorList>
    </citation>
    <scope>NUCLEOTIDE SEQUENCE [LARGE SCALE GENOMIC DNA]</scope>
    <source>
        <strain evidence="6 7">TW1</strain>
    </source>
</reference>
<accession>A0A6V8SKZ1</accession>
<keyword evidence="7" id="KW-1185">Reference proteome</keyword>
<feature type="active site" description="For ring-opening step" evidence="4">
    <location>
        <position position="136"/>
    </location>
</feature>
<keyword evidence="2 4" id="KW-0378">Hydrolase</keyword>
<keyword evidence="3 4" id="KW-0119">Carbohydrate metabolism</keyword>
<dbReference type="UniPathway" id="UPA00629">
    <property type="reaction ID" value="UER00684"/>
</dbReference>
<dbReference type="HAMAP" id="MF_01241">
    <property type="entry name" value="GlcN6P_deamin"/>
    <property type="match status" value="1"/>
</dbReference>